<dbReference type="EMBL" id="BSOG01000002">
    <property type="protein sequence ID" value="GLR13060.1"/>
    <property type="molecule type" value="Genomic_DNA"/>
</dbReference>
<evidence type="ECO:0000256" key="1">
    <source>
        <dbReference type="ARBA" id="ARBA00009477"/>
    </source>
</evidence>
<dbReference type="Gene3D" id="2.40.50.100">
    <property type="match status" value="1"/>
</dbReference>
<dbReference type="PANTHER" id="PTHR30469:SF33">
    <property type="entry name" value="SLR1207 PROTEIN"/>
    <property type="match status" value="1"/>
</dbReference>
<feature type="region of interest" description="Disordered" evidence="2">
    <location>
        <begin position="372"/>
        <end position="393"/>
    </location>
</feature>
<dbReference type="PANTHER" id="PTHR30469">
    <property type="entry name" value="MULTIDRUG RESISTANCE PROTEIN MDTA"/>
    <property type="match status" value="1"/>
</dbReference>
<dbReference type="Gene3D" id="2.40.30.170">
    <property type="match status" value="1"/>
</dbReference>
<dbReference type="RefSeq" id="WP_284196174.1">
    <property type="nucleotide sequence ID" value="NZ_BSOG01000002.1"/>
</dbReference>
<dbReference type="SUPFAM" id="SSF111369">
    <property type="entry name" value="HlyD-like secretion proteins"/>
    <property type="match status" value="1"/>
</dbReference>
<dbReference type="Gene3D" id="2.40.420.20">
    <property type="match status" value="1"/>
</dbReference>
<dbReference type="InterPro" id="IPR058792">
    <property type="entry name" value="Beta-barrel_RND_2"/>
</dbReference>
<comment type="caution">
    <text evidence="5">The sequence shown here is derived from an EMBL/GenBank/DDBJ whole genome shotgun (WGS) entry which is preliminary data.</text>
</comment>
<proteinExistence type="inferred from homology"/>
<evidence type="ECO:0000313" key="6">
    <source>
        <dbReference type="Proteomes" id="UP001156706"/>
    </source>
</evidence>
<organism evidence="5 6">
    <name type="scientific">Chitinimonas prasina</name>
    <dbReference type="NCBI Taxonomy" id="1434937"/>
    <lineage>
        <taxon>Bacteria</taxon>
        <taxon>Pseudomonadati</taxon>
        <taxon>Pseudomonadota</taxon>
        <taxon>Betaproteobacteria</taxon>
        <taxon>Neisseriales</taxon>
        <taxon>Chitinibacteraceae</taxon>
        <taxon>Chitinimonas</taxon>
    </lineage>
</organism>
<name>A0ABQ5YI81_9NEIS</name>
<gene>
    <name evidence="5" type="primary">nolF</name>
    <name evidence="5" type="ORF">GCM10007907_18500</name>
</gene>
<accession>A0ABQ5YI81</accession>
<evidence type="ECO:0000259" key="4">
    <source>
        <dbReference type="Pfam" id="PF25973"/>
    </source>
</evidence>
<dbReference type="Pfam" id="PF25973">
    <property type="entry name" value="BSH_CzcB"/>
    <property type="match status" value="1"/>
</dbReference>
<dbReference type="Pfam" id="PF25954">
    <property type="entry name" value="Beta-barrel_RND_2"/>
    <property type="match status" value="1"/>
</dbReference>
<reference evidence="6" key="1">
    <citation type="journal article" date="2019" name="Int. J. Syst. Evol. Microbiol.">
        <title>The Global Catalogue of Microorganisms (GCM) 10K type strain sequencing project: providing services to taxonomists for standard genome sequencing and annotation.</title>
        <authorList>
            <consortium name="The Broad Institute Genomics Platform"/>
            <consortium name="The Broad Institute Genome Sequencing Center for Infectious Disease"/>
            <person name="Wu L."/>
            <person name="Ma J."/>
        </authorList>
    </citation>
    <scope>NUCLEOTIDE SEQUENCE [LARGE SCALE GENOMIC DNA]</scope>
    <source>
        <strain evidence="6">NBRC 110044</strain>
    </source>
</reference>
<evidence type="ECO:0000313" key="5">
    <source>
        <dbReference type="EMBL" id="GLR13060.1"/>
    </source>
</evidence>
<sequence>MQALRPRFNRRTLVIGVVAALTLGGIVASQTGRAAPDSQKKSEAPKVFELSSSDLAIVAHGELKQPVPLSGSLSAVRQTVLSSDVEAVVAEVMVRPGETVKAGQMLAKLDTRELNDQLIARSANLDRTRAELKLAEKNRARSADLLKQNFISPNSHDAAENQYAVALAQVKAEEAQVAIARKALGDATVRAPFSGVIAERSIEPGARVGVSQKLFSLVDLAELEFEAKVAMAALPQIKPAQDVILHIEGFTTQQFKGRVERIAPVADSGTRMVSVYVRLKNTDGILKGGMFAQGEVAVATASDTDMLPLSAIRGLESKQPFVYTIEGGKVVERRVQLGLINQLSKTAAIASGTKAGQQVIIAKLENIKPGQRVKLPGEGDKAAAKPATSSKQS</sequence>
<dbReference type="InterPro" id="IPR058647">
    <property type="entry name" value="BSH_CzcB-like"/>
</dbReference>
<protein>
    <submittedName>
        <fullName evidence="5">NolF secretion protein</fullName>
    </submittedName>
</protein>
<evidence type="ECO:0000259" key="3">
    <source>
        <dbReference type="Pfam" id="PF25954"/>
    </source>
</evidence>
<feature type="domain" description="CusB-like beta-barrel" evidence="3">
    <location>
        <begin position="226"/>
        <end position="296"/>
    </location>
</feature>
<keyword evidence="6" id="KW-1185">Reference proteome</keyword>
<dbReference type="InterPro" id="IPR006143">
    <property type="entry name" value="RND_pump_MFP"/>
</dbReference>
<dbReference type="NCBIfam" id="TIGR01730">
    <property type="entry name" value="RND_mfp"/>
    <property type="match status" value="1"/>
</dbReference>
<feature type="domain" description="CzcB-like barrel-sandwich hybrid" evidence="4">
    <location>
        <begin position="80"/>
        <end position="219"/>
    </location>
</feature>
<dbReference type="Proteomes" id="UP001156706">
    <property type="component" value="Unassembled WGS sequence"/>
</dbReference>
<comment type="similarity">
    <text evidence="1">Belongs to the membrane fusion protein (MFP) (TC 8.A.1) family.</text>
</comment>
<evidence type="ECO:0000256" key="2">
    <source>
        <dbReference type="SAM" id="MobiDB-lite"/>
    </source>
</evidence>
<dbReference type="Gene3D" id="1.10.287.470">
    <property type="entry name" value="Helix hairpin bin"/>
    <property type="match status" value="1"/>
</dbReference>